<comment type="caution">
    <text evidence="1">The sequence shown here is derived from an EMBL/GenBank/DDBJ whole genome shotgun (WGS) entry which is preliminary data.</text>
</comment>
<accession>A0ACC2CT94</accession>
<dbReference type="Proteomes" id="UP001162992">
    <property type="component" value="Chromosome 9"/>
</dbReference>
<organism evidence="1 2">
    <name type="scientific">Diphasiastrum complanatum</name>
    <name type="common">Issler's clubmoss</name>
    <name type="synonym">Lycopodium complanatum</name>
    <dbReference type="NCBI Taxonomy" id="34168"/>
    <lineage>
        <taxon>Eukaryota</taxon>
        <taxon>Viridiplantae</taxon>
        <taxon>Streptophyta</taxon>
        <taxon>Embryophyta</taxon>
        <taxon>Tracheophyta</taxon>
        <taxon>Lycopodiopsida</taxon>
        <taxon>Lycopodiales</taxon>
        <taxon>Lycopodiaceae</taxon>
        <taxon>Lycopodioideae</taxon>
        <taxon>Diphasiastrum</taxon>
    </lineage>
</organism>
<dbReference type="EMBL" id="CM055100">
    <property type="protein sequence ID" value="KAJ7545105.1"/>
    <property type="molecule type" value="Genomic_DNA"/>
</dbReference>
<keyword evidence="2" id="KW-1185">Reference proteome</keyword>
<gene>
    <name evidence="1" type="ORF">O6H91_09G107400</name>
</gene>
<reference evidence="2" key="1">
    <citation type="journal article" date="2024" name="Proc. Natl. Acad. Sci. U.S.A.">
        <title>Extraordinary preservation of gene collinearity over three hundred million years revealed in homosporous lycophytes.</title>
        <authorList>
            <person name="Li C."/>
            <person name="Wickell D."/>
            <person name="Kuo L.Y."/>
            <person name="Chen X."/>
            <person name="Nie B."/>
            <person name="Liao X."/>
            <person name="Peng D."/>
            <person name="Ji J."/>
            <person name="Jenkins J."/>
            <person name="Williams M."/>
            <person name="Shu S."/>
            <person name="Plott C."/>
            <person name="Barry K."/>
            <person name="Rajasekar S."/>
            <person name="Grimwood J."/>
            <person name="Han X."/>
            <person name="Sun S."/>
            <person name="Hou Z."/>
            <person name="He W."/>
            <person name="Dai G."/>
            <person name="Sun C."/>
            <person name="Schmutz J."/>
            <person name="Leebens-Mack J.H."/>
            <person name="Li F.W."/>
            <person name="Wang L."/>
        </authorList>
    </citation>
    <scope>NUCLEOTIDE SEQUENCE [LARGE SCALE GENOMIC DNA]</scope>
    <source>
        <strain evidence="2">cv. PW_Plant_1</strain>
    </source>
</reference>
<proteinExistence type="predicted"/>
<name>A0ACC2CT94_DIPCM</name>
<protein>
    <submittedName>
        <fullName evidence="1">Uncharacterized protein</fullName>
    </submittedName>
</protein>
<evidence type="ECO:0000313" key="2">
    <source>
        <dbReference type="Proteomes" id="UP001162992"/>
    </source>
</evidence>
<evidence type="ECO:0000313" key="1">
    <source>
        <dbReference type="EMBL" id="KAJ7545105.1"/>
    </source>
</evidence>
<sequence>MLEEIGPTLSSPLHPPAPMTSITGVLASVQLHNILPTRLSPPSLLKIEHLPTSGCQKYNNGKLSTDACFWMEKQLRGHKKRFNSCSFFSYSLLPSLGKSIHGYNHVTANSTT</sequence>